<dbReference type="PANTHER" id="PTHR45947">
    <property type="entry name" value="SULFOQUINOVOSYL TRANSFERASE SQD2"/>
    <property type="match status" value="1"/>
</dbReference>
<evidence type="ECO:0000313" key="3">
    <source>
        <dbReference type="EMBL" id="GAA6169572.1"/>
    </source>
</evidence>
<dbReference type="Proteomes" id="UP001465153">
    <property type="component" value="Unassembled WGS sequence"/>
</dbReference>
<evidence type="ECO:0000259" key="2">
    <source>
        <dbReference type="Pfam" id="PF13439"/>
    </source>
</evidence>
<organism evidence="3 4">
    <name type="scientific">Sessilibacter corallicola</name>
    <dbReference type="NCBI Taxonomy" id="2904075"/>
    <lineage>
        <taxon>Bacteria</taxon>
        <taxon>Pseudomonadati</taxon>
        <taxon>Pseudomonadota</taxon>
        <taxon>Gammaproteobacteria</taxon>
        <taxon>Cellvibrionales</taxon>
        <taxon>Cellvibrionaceae</taxon>
        <taxon>Sessilibacter</taxon>
    </lineage>
</organism>
<dbReference type="CDD" id="cd03801">
    <property type="entry name" value="GT4_PimA-like"/>
    <property type="match status" value="1"/>
</dbReference>
<comment type="caution">
    <text evidence="3">The sequence shown here is derived from an EMBL/GenBank/DDBJ whole genome shotgun (WGS) entry which is preliminary data.</text>
</comment>
<dbReference type="PANTHER" id="PTHR45947:SF15">
    <property type="entry name" value="TEICHURONIC ACID BIOSYNTHESIS GLYCOSYLTRANSFERASE TUAC-RELATED"/>
    <property type="match status" value="1"/>
</dbReference>
<reference evidence="3 4" key="1">
    <citation type="submission" date="2024-04" db="EMBL/GenBank/DDBJ databases">
        <title>Draft genome sequence of Sessilibacter corallicola NBRC 116591.</title>
        <authorList>
            <person name="Miyakawa T."/>
            <person name="Kusuya Y."/>
            <person name="Miura T."/>
        </authorList>
    </citation>
    <scope>NUCLEOTIDE SEQUENCE [LARGE SCALE GENOMIC DNA]</scope>
    <source>
        <strain evidence="3 4">KU-00831-HH</strain>
    </source>
</reference>
<protein>
    <submittedName>
        <fullName evidence="3">Glycosyltransferase</fullName>
    </submittedName>
</protein>
<sequence>MNICYFVNQYPKVSHTFIRREILGLESLGAKVIRVAARNSPEELVDETDKQELTKTRCIALGNKKGLLKSGFKQFLSTPLNFIKAIGVAFQLAFNDQNRYFYNLIYLLEACELLRICNEQQVDHIHAHFGTNSASVVLLCKILGGPNYSFTVHGPEEFDKPIQISLGKKIQHASFVVAITSYCRSQLMRWCSFDHWKKITIVHCAVDDQLLAKEHKPITKANHFINIGRLSEQKGQMLLVQAIALLKQRNVDVHLSLIGDGELRGEIERFIKANGLENNIALLGWCSTAQIVEALDDCTALLLPSFAEGLPVSIMESLARKRPVLSTYIAGIPELIDEKSGWLIPAGDDMAIADEIEKIIQLTPEELNALGEYGYQRVSNEHDSVQEAEKLLNAIKALES</sequence>
<dbReference type="Pfam" id="PF00534">
    <property type="entry name" value="Glycos_transf_1"/>
    <property type="match status" value="1"/>
</dbReference>
<dbReference type="InterPro" id="IPR028098">
    <property type="entry name" value="Glyco_trans_4-like_N"/>
</dbReference>
<dbReference type="InterPro" id="IPR001296">
    <property type="entry name" value="Glyco_trans_1"/>
</dbReference>
<proteinExistence type="predicted"/>
<dbReference type="InterPro" id="IPR050194">
    <property type="entry name" value="Glycosyltransferase_grp1"/>
</dbReference>
<feature type="domain" description="Glycosyl transferase family 1" evidence="1">
    <location>
        <begin position="213"/>
        <end position="377"/>
    </location>
</feature>
<dbReference type="Pfam" id="PF13439">
    <property type="entry name" value="Glyco_transf_4"/>
    <property type="match status" value="1"/>
</dbReference>
<accession>A0ABQ0AD47</accession>
<dbReference type="RefSeq" id="WP_353304064.1">
    <property type="nucleotide sequence ID" value="NZ_BAABWN010000013.1"/>
</dbReference>
<gene>
    <name evidence="3" type="ORF">NBRC116591_33830</name>
</gene>
<dbReference type="SUPFAM" id="SSF53756">
    <property type="entry name" value="UDP-Glycosyltransferase/glycogen phosphorylase"/>
    <property type="match status" value="1"/>
</dbReference>
<keyword evidence="4" id="KW-1185">Reference proteome</keyword>
<feature type="domain" description="Glycosyltransferase subfamily 4-like N-terminal" evidence="2">
    <location>
        <begin position="104"/>
        <end position="209"/>
    </location>
</feature>
<name>A0ABQ0AD47_9GAMM</name>
<dbReference type="EMBL" id="BAABWN010000013">
    <property type="protein sequence ID" value="GAA6169572.1"/>
    <property type="molecule type" value="Genomic_DNA"/>
</dbReference>
<evidence type="ECO:0000313" key="4">
    <source>
        <dbReference type="Proteomes" id="UP001465153"/>
    </source>
</evidence>
<dbReference type="Gene3D" id="3.40.50.2000">
    <property type="entry name" value="Glycogen Phosphorylase B"/>
    <property type="match status" value="2"/>
</dbReference>
<evidence type="ECO:0000259" key="1">
    <source>
        <dbReference type="Pfam" id="PF00534"/>
    </source>
</evidence>